<dbReference type="SUPFAM" id="SSF46689">
    <property type="entry name" value="Homeodomain-like"/>
    <property type="match status" value="1"/>
</dbReference>
<proteinExistence type="predicted"/>
<dbReference type="Pfam" id="PF00440">
    <property type="entry name" value="TetR_N"/>
    <property type="match status" value="1"/>
</dbReference>
<dbReference type="PROSITE" id="PS50977">
    <property type="entry name" value="HTH_TETR_2"/>
    <property type="match status" value="1"/>
</dbReference>
<dbReference type="AlphaFoldDB" id="A0A239IJX6"/>
<evidence type="ECO:0000256" key="3">
    <source>
        <dbReference type="ARBA" id="ARBA00023163"/>
    </source>
</evidence>
<dbReference type="InterPro" id="IPR036271">
    <property type="entry name" value="Tet_transcr_reg_TetR-rel_C_sf"/>
</dbReference>
<evidence type="ECO:0000313" key="6">
    <source>
        <dbReference type="EMBL" id="SNS94066.1"/>
    </source>
</evidence>
<dbReference type="OrthoDB" id="9811084at2"/>
<feature type="domain" description="HTH tetR-type" evidence="5">
    <location>
        <begin position="5"/>
        <end position="65"/>
    </location>
</feature>
<keyword evidence="3" id="KW-0804">Transcription</keyword>
<evidence type="ECO:0000256" key="4">
    <source>
        <dbReference type="PROSITE-ProRule" id="PRU00335"/>
    </source>
</evidence>
<protein>
    <submittedName>
        <fullName evidence="6">Transcriptional regulator, TetR family</fullName>
    </submittedName>
</protein>
<feature type="DNA-binding region" description="H-T-H motif" evidence="4">
    <location>
        <begin position="28"/>
        <end position="47"/>
    </location>
</feature>
<evidence type="ECO:0000259" key="5">
    <source>
        <dbReference type="PROSITE" id="PS50977"/>
    </source>
</evidence>
<keyword evidence="7" id="KW-1185">Reference proteome</keyword>
<gene>
    <name evidence="6" type="ORF">SAMN06295955_10839</name>
</gene>
<dbReference type="GO" id="GO:0003677">
    <property type="term" value="F:DNA binding"/>
    <property type="evidence" value="ECO:0007669"/>
    <property type="project" value="UniProtKB-UniRule"/>
</dbReference>
<evidence type="ECO:0000313" key="7">
    <source>
        <dbReference type="Proteomes" id="UP000198339"/>
    </source>
</evidence>
<evidence type="ECO:0000256" key="2">
    <source>
        <dbReference type="ARBA" id="ARBA00023125"/>
    </source>
</evidence>
<dbReference type="EMBL" id="FZPA01000008">
    <property type="protein sequence ID" value="SNS94066.1"/>
    <property type="molecule type" value="Genomic_DNA"/>
</dbReference>
<keyword evidence="2 4" id="KW-0238">DNA-binding</keyword>
<dbReference type="PANTHER" id="PTHR47506">
    <property type="entry name" value="TRANSCRIPTIONAL REGULATORY PROTEIN"/>
    <property type="match status" value="1"/>
</dbReference>
<dbReference type="InterPro" id="IPR001647">
    <property type="entry name" value="HTH_TetR"/>
</dbReference>
<dbReference type="PANTHER" id="PTHR47506:SF1">
    <property type="entry name" value="HTH-TYPE TRANSCRIPTIONAL REGULATOR YJDC"/>
    <property type="match status" value="1"/>
</dbReference>
<dbReference type="InterPro" id="IPR009057">
    <property type="entry name" value="Homeodomain-like_sf"/>
</dbReference>
<dbReference type="Gene3D" id="1.10.357.10">
    <property type="entry name" value="Tetracycline Repressor, domain 2"/>
    <property type="match status" value="1"/>
</dbReference>
<sequence>MSRTATDRADALPALAEVFREHGHAGASLSRISAATGLGKGSLYNFFPGGKDEMMAAVLADIADWFEAAIFSALELSDDPVRAIAAMIRDVDTYFNSGGRVCLVGTLGLSASRDPFTKSIRLYFARWIAALATCIAKGSVPGNEASTLAERTVAGIQGAIVLARALDDENTFRRILRHHEKTMLDAIAAHRSRHS</sequence>
<organism evidence="6 7">
    <name type="scientific">Sphingopyxis indica</name>
    <dbReference type="NCBI Taxonomy" id="436663"/>
    <lineage>
        <taxon>Bacteria</taxon>
        <taxon>Pseudomonadati</taxon>
        <taxon>Pseudomonadota</taxon>
        <taxon>Alphaproteobacteria</taxon>
        <taxon>Sphingomonadales</taxon>
        <taxon>Sphingomonadaceae</taxon>
        <taxon>Sphingopyxis</taxon>
    </lineage>
</organism>
<dbReference type="RefSeq" id="WP_089216166.1">
    <property type="nucleotide sequence ID" value="NZ_FZPA01000008.1"/>
</dbReference>
<accession>A0A239IJX6</accession>
<keyword evidence="1" id="KW-0805">Transcription regulation</keyword>
<evidence type="ECO:0000256" key="1">
    <source>
        <dbReference type="ARBA" id="ARBA00023015"/>
    </source>
</evidence>
<name>A0A239IJX6_9SPHN</name>
<dbReference type="InterPro" id="IPR054156">
    <property type="entry name" value="YxaF_TetR_C"/>
</dbReference>
<dbReference type="Proteomes" id="UP000198339">
    <property type="component" value="Unassembled WGS sequence"/>
</dbReference>
<dbReference type="Pfam" id="PF21993">
    <property type="entry name" value="TetR_C_13_2"/>
    <property type="match status" value="1"/>
</dbReference>
<dbReference type="SUPFAM" id="SSF48498">
    <property type="entry name" value="Tetracyclin repressor-like, C-terminal domain"/>
    <property type="match status" value="1"/>
</dbReference>
<reference evidence="6 7" key="1">
    <citation type="submission" date="2017-06" db="EMBL/GenBank/DDBJ databases">
        <authorList>
            <person name="Kim H.J."/>
            <person name="Triplett B.A."/>
        </authorList>
    </citation>
    <scope>NUCLEOTIDE SEQUENCE [LARGE SCALE GENOMIC DNA]</scope>
    <source>
        <strain evidence="6 7">DS15</strain>
    </source>
</reference>